<organism evidence="8 9">
    <name type="scientific">Biomaibacter acetigenes</name>
    <dbReference type="NCBI Taxonomy" id="2316383"/>
    <lineage>
        <taxon>Bacteria</taxon>
        <taxon>Bacillati</taxon>
        <taxon>Bacillota</taxon>
        <taxon>Clostridia</taxon>
        <taxon>Thermosediminibacterales</taxon>
        <taxon>Tepidanaerobacteraceae</taxon>
        <taxon>Biomaibacter</taxon>
    </lineage>
</organism>
<proteinExistence type="inferred from homology"/>
<dbReference type="CDD" id="cd00009">
    <property type="entry name" value="AAA"/>
    <property type="match status" value="1"/>
</dbReference>
<dbReference type="InterPro" id="IPR003959">
    <property type="entry name" value="ATPase_AAA_core"/>
</dbReference>
<dbReference type="FunFam" id="1.10.8.60:FF:000029">
    <property type="entry name" value="Replication-associated recombination protein A"/>
    <property type="match status" value="1"/>
</dbReference>
<reference evidence="8 9" key="1">
    <citation type="submission" date="2018-10" db="EMBL/GenBank/DDBJ databases">
        <authorList>
            <person name="Zhang X."/>
        </authorList>
    </citation>
    <scope>NUCLEOTIDE SEQUENCE [LARGE SCALE GENOMIC DNA]</scope>
    <source>
        <strain evidence="8 9">SK-G1</strain>
    </source>
</reference>
<dbReference type="Pfam" id="PF12002">
    <property type="entry name" value="MgsA_C"/>
    <property type="match status" value="1"/>
</dbReference>
<dbReference type="GO" id="GO:0008047">
    <property type="term" value="F:enzyme activator activity"/>
    <property type="evidence" value="ECO:0007669"/>
    <property type="project" value="TreeGrafter"/>
</dbReference>
<feature type="domain" description="AAA+ ATPase" evidence="7">
    <location>
        <begin position="50"/>
        <end position="167"/>
    </location>
</feature>
<keyword evidence="4" id="KW-0235">DNA replication</keyword>
<evidence type="ECO:0000256" key="2">
    <source>
        <dbReference type="ARBA" id="ARBA00008959"/>
    </source>
</evidence>
<dbReference type="RefSeq" id="WP_122014210.1">
    <property type="nucleotide sequence ID" value="NZ_CP033169.1"/>
</dbReference>
<keyword evidence="5" id="KW-0547">Nucleotide-binding</keyword>
<evidence type="ECO:0000313" key="8">
    <source>
        <dbReference type="EMBL" id="AYO29881.1"/>
    </source>
</evidence>
<dbReference type="GO" id="GO:0000731">
    <property type="term" value="P:DNA synthesis involved in DNA repair"/>
    <property type="evidence" value="ECO:0007669"/>
    <property type="project" value="TreeGrafter"/>
</dbReference>
<comment type="function">
    <text evidence="1">DNA-dependent ATPase that plays important roles in cellular responses to stalled DNA replication processes.</text>
</comment>
<protein>
    <recommendedName>
        <fullName evidence="3">Replication-associated recombination protein A</fullName>
    </recommendedName>
</protein>
<gene>
    <name evidence="8" type="ORF">D2962_04015</name>
</gene>
<evidence type="ECO:0000256" key="3">
    <source>
        <dbReference type="ARBA" id="ARBA00020776"/>
    </source>
</evidence>
<dbReference type="FunFam" id="3.40.50.300:FF:000137">
    <property type="entry name" value="Replication-associated recombination protein A"/>
    <property type="match status" value="1"/>
</dbReference>
<dbReference type="InterPro" id="IPR051314">
    <property type="entry name" value="AAA_ATPase_RarA/MGS1/WRNIP1"/>
</dbReference>
<evidence type="ECO:0000256" key="5">
    <source>
        <dbReference type="ARBA" id="ARBA00022741"/>
    </source>
</evidence>
<dbReference type="SMART" id="SM00382">
    <property type="entry name" value="AAA"/>
    <property type="match status" value="1"/>
</dbReference>
<accession>A0A3G2R3G9</accession>
<dbReference type="Pfam" id="PF00004">
    <property type="entry name" value="AAA"/>
    <property type="match status" value="1"/>
</dbReference>
<dbReference type="Gene3D" id="1.20.272.10">
    <property type="match status" value="1"/>
</dbReference>
<dbReference type="GO" id="GO:0006261">
    <property type="term" value="P:DNA-templated DNA replication"/>
    <property type="evidence" value="ECO:0007669"/>
    <property type="project" value="TreeGrafter"/>
</dbReference>
<evidence type="ECO:0000256" key="6">
    <source>
        <dbReference type="ARBA" id="ARBA00022840"/>
    </source>
</evidence>
<evidence type="ECO:0000259" key="7">
    <source>
        <dbReference type="SMART" id="SM00382"/>
    </source>
</evidence>
<keyword evidence="9" id="KW-1185">Reference proteome</keyword>
<dbReference type="PANTHER" id="PTHR13779">
    <property type="entry name" value="WERNER HELICASE-INTERACTING PROTEIN 1 FAMILY MEMBER"/>
    <property type="match status" value="1"/>
</dbReference>
<dbReference type="EMBL" id="CP033169">
    <property type="protein sequence ID" value="AYO29881.1"/>
    <property type="molecule type" value="Genomic_DNA"/>
</dbReference>
<evidence type="ECO:0000313" key="9">
    <source>
        <dbReference type="Proteomes" id="UP000280960"/>
    </source>
</evidence>
<dbReference type="KEGG" id="bacg:D2962_04015"/>
<dbReference type="GO" id="GO:0005524">
    <property type="term" value="F:ATP binding"/>
    <property type="evidence" value="ECO:0007669"/>
    <property type="project" value="UniProtKB-KW"/>
</dbReference>
<dbReference type="SUPFAM" id="SSF52540">
    <property type="entry name" value="P-loop containing nucleoside triphosphate hydrolases"/>
    <property type="match status" value="1"/>
</dbReference>
<dbReference type="SUPFAM" id="SSF48019">
    <property type="entry name" value="post-AAA+ oligomerization domain-like"/>
    <property type="match status" value="1"/>
</dbReference>
<keyword evidence="6" id="KW-0067">ATP-binding</keyword>
<sequence length="442" mass="49499">MEQSSIFDSSIKKNSPLADRMRPRNLEEFVGQNHILGPGKVLRRLIESDSITSMILWGPPGVGKTTLARIIAEKTHAHFETFSAVLSGIKEIRDVMKQAEERKRYGSRTLLFIDEIHRFNKSQQDAFLPYVEKGDIILIGATTENPSFELNSALLSRSKVFVMNPLTPDDLMVLLKRAVADKDRGLGKLKIKTEDDVLYKIASFANGDARVALNTLELAALSCPSAEDGTLYITEQVLEEALQKKTLLYDKKGEEHYNLISAFHKSMRNSDSDAAVYWLARMLEAGEDPLYVARRMIRFASEDVGLADPGALEQAVAAYQAAHFIGMPECGVNLAQAAVYLALAPKSNALYVGYNAAKKDALDTLAEPVPLHIRNAPTRLMKELGYGDGYKYAHDFENKIADMECLPENLKERIYYAPTGEGEEKKFREKKQYLQRLKSDKN</sequence>
<dbReference type="GO" id="GO:0016887">
    <property type="term" value="F:ATP hydrolysis activity"/>
    <property type="evidence" value="ECO:0007669"/>
    <property type="project" value="InterPro"/>
</dbReference>
<dbReference type="CDD" id="cd18139">
    <property type="entry name" value="HLD_clamp_RarA"/>
    <property type="match status" value="1"/>
</dbReference>
<dbReference type="Gene3D" id="1.10.3710.10">
    <property type="entry name" value="DNA polymerase III clamp loader subunits, C-terminal domain"/>
    <property type="match status" value="1"/>
</dbReference>
<dbReference type="Gene3D" id="3.40.50.300">
    <property type="entry name" value="P-loop containing nucleotide triphosphate hydrolases"/>
    <property type="match status" value="1"/>
</dbReference>
<name>A0A3G2R3G9_9FIRM</name>
<comment type="similarity">
    <text evidence="2">Belongs to the AAA ATPase family. RarA/MGS1/WRNIP1 subfamily.</text>
</comment>
<dbReference type="InterPro" id="IPR003593">
    <property type="entry name" value="AAA+_ATPase"/>
</dbReference>
<dbReference type="InterPro" id="IPR027417">
    <property type="entry name" value="P-loop_NTPase"/>
</dbReference>
<dbReference type="Proteomes" id="UP000280960">
    <property type="component" value="Chromosome"/>
</dbReference>
<dbReference type="GO" id="GO:0003677">
    <property type="term" value="F:DNA binding"/>
    <property type="evidence" value="ECO:0007669"/>
    <property type="project" value="InterPro"/>
</dbReference>
<evidence type="ECO:0000256" key="1">
    <source>
        <dbReference type="ARBA" id="ARBA00002393"/>
    </source>
</evidence>
<dbReference type="AlphaFoldDB" id="A0A3G2R3G9"/>
<dbReference type="PANTHER" id="PTHR13779:SF7">
    <property type="entry name" value="ATPASE WRNIP1"/>
    <property type="match status" value="1"/>
</dbReference>
<dbReference type="FunFam" id="1.20.272.10:FF:000001">
    <property type="entry name" value="Putative AAA family ATPase"/>
    <property type="match status" value="1"/>
</dbReference>
<dbReference type="Gene3D" id="1.10.8.60">
    <property type="match status" value="1"/>
</dbReference>
<evidence type="ECO:0000256" key="4">
    <source>
        <dbReference type="ARBA" id="ARBA00022705"/>
    </source>
</evidence>
<dbReference type="InterPro" id="IPR032423">
    <property type="entry name" value="AAA_assoc_2"/>
</dbReference>
<dbReference type="Pfam" id="PF16193">
    <property type="entry name" value="AAA_assoc_2"/>
    <property type="match status" value="1"/>
</dbReference>
<dbReference type="InterPro" id="IPR021886">
    <property type="entry name" value="MgsA_C"/>
</dbReference>
<dbReference type="InterPro" id="IPR008921">
    <property type="entry name" value="DNA_pol3_clamp-load_cplx_C"/>
</dbReference>
<dbReference type="GO" id="GO:0017116">
    <property type="term" value="F:single-stranded DNA helicase activity"/>
    <property type="evidence" value="ECO:0007669"/>
    <property type="project" value="TreeGrafter"/>
</dbReference>